<dbReference type="EMBL" id="SMZJ02000003">
    <property type="protein sequence ID" value="TWO33268.1"/>
    <property type="molecule type" value="Genomic_DNA"/>
</dbReference>
<reference evidence="2 3" key="1">
    <citation type="submission" date="2019-03" db="EMBL/GenBank/DDBJ databases">
        <authorList>
            <person name="Zhong Y.L."/>
        </authorList>
    </citation>
    <scope>NUCLEOTIDE SEQUENCE [LARGE SCALE GENOMIC DNA]</scope>
    <source>
        <strain evidence="2 3">W255</strain>
    </source>
</reference>
<accession>A0A562YF88</accession>
<keyword evidence="1" id="KW-0812">Transmembrane</keyword>
<keyword evidence="3" id="KW-1185">Reference proteome</keyword>
<dbReference type="Proteomes" id="UP000295814">
    <property type="component" value="Unassembled WGS sequence"/>
</dbReference>
<dbReference type="AlphaFoldDB" id="A0A562YF88"/>
<evidence type="ECO:0000313" key="2">
    <source>
        <dbReference type="EMBL" id="TWO33268.1"/>
    </source>
</evidence>
<organism evidence="2 3">
    <name type="scientific">Seonamhaeicola sediminis</name>
    <dbReference type="NCBI Taxonomy" id="2528206"/>
    <lineage>
        <taxon>Bacteria</taxon>
        <taxon>Pseudomonadati</taxon>
        <taxon>Bacteroidota</taxon>
        <taxon>Flavobacteriia</taxon>
        <taxon>Flavobacteriales</taxon>
        <taxon>Flavobacteriaceae</taxon>
    </lineage>
</organism>
<evidence type="ECO:0000256" key="1">
    <source>
        <dbReference type="SAM" id="Phobius"/>
    </source>
</evidence>
<evidence type="ECO:0000313" key="3">
    <source>
        <dbReference type="Proteomes" id="UP000295814"/>
    </source>
</evidence>
<protein>
    <submittedName>
        <fullName evidence="2">Uncharacterized protein</fullName>
    </submittedName>
</protein>
<reference evidence="2 3" key="2">
    <citation type="submission" date="2019-07" db="EMBL/GenBank/DDBJ databases">
        <title>Seonamhaeicola sp. W255 draft genome.</title>
        <authorList>
            <person name="Zhang X.-Y."/>
            <person name="Zhang R."/>
            <person name="Zhong Y.-L."/>
            <person name="Du Z.-J."/>
        </authorList>
    </citation>
    <scope>NUCLEOTIDE SEQUENCE [LARGE SCALE GENOMIC DNA]</scope>
    <source>
        <strain evidence="2 3">W255</strain>
    </source>
</reference>
<comment type="caution">
    <text evidence="2">The sequence shown here is derived from an EMBL/GenBank/DDBJ whole genome shotgun (WGS) entry which is preliminary data.</text>
</comment>
<feature type="transmembrane region" description="Helical" evidence="1">
    <location>
        <begin position="31"/>
        <end position="51"/>
    </location>
</feature>
<proteinExistence type="predicted"/>
<keyword evidence="1" id="KW-1133">Transmembrane helix</keyword>
<gene>
    <name evidence="2" type="ORF">E1J38_005065</name>
</gene>
<name>A0A562YF88_9FLAO</name>
<keyword evidence="1" id="KW-0472">Membrane</keyword>
<sequence length="83" mass="8682">MLILTKSNNKKVEIRANDIWKIKTKRLGGHNFGMGILIGTTVGAISGATLFESDSFFSRGDNTKTGVVLGAPAGAAIGGYNIV</sequence>
<dbReference type="RefSeq" id="WP_133356090.1">
    <property type="nucleotide sequence ID" value="NZ_SMZJ02000003.1"/>
</dbReference>